<feature type="non-terminal residue" evidence="1">
    <location>
        <position position="101"/>
    </location>
</feature>
<keyword evidence="2" id="KW-1185">Reference proteome</keyword>
<comment type="caution">
    <text evidence="1">The sequence shown here is derived from an EMBL/GenBank/DDBJ whole genome shotgun (WGS) entry which is preliminary data.</text>
</comment>
<protein>
    <submittedName>
        <fullName evidence="1">Uncharacterized protein</fullName>
    </submittedName>
</protein>
<dbReference type="EMBL" id="CAJNOC010002608">
    <property type="protein sequence ID" value="CAF0942595.1"/>
    <property type="molecule type" value="Genomic_DNA"/>
</dbReference>
<dbReference type="Proteomes" id="UP000663879">
    <property type="component" value="Unassembled WGS sequence"/>
</dbReference>
<evidence type="ECO:0000313" key="1">
    <source>
        <dbReference type="EMBL" id="CAF0942595.1"/>
    </source>
</evidence>
<proteinExistence type="predicted"/>
<gene>
    <name evidence="1" type="ORF">OXX778_LOCUS13505</name>
</gene>
<organism evidence="1 2">
    <name type="scientific">Brachionus calyciflorus</name>
    <dbReference type="NCBI Taxonomy" id="104777"/>
    <lineage>
        <taxon>Eukaryota</taxon>
        <taxon>Metazoa</taxon>
        <taxon>Spiralia</taxon>
        <taxon>Gnathifera</taxon>
        <taxon>Rotifera</taxon>
        <taxon>Eurotatoria</taxon>
        <taxon>Monogononta</taxon>
        <taxon>Pseudotrocha</taxon>
        <taxon>Ploima</taxon>
        <taxon>Brachionidae</taxon>
        <taxon>Brachionus</taxon>
    </lineage>
</organism>
<sequence length="101" mass="11457">MNFLNDAVNQIMSEFPDIFEQFQNDQQTLSDNNLKITNLVDNYSENNINLVPEKSFQTGGNLNHFITQTKSGHNNKFNCTLITYKKGFSQNLSSFGAAIDD</sequence>
<dbReference type="AlphaFoldDB" id="A0A814CFE7"/>
<evidence type="ECO:0000313" key="2">
    <source>
        <dbReference type="Proteomes" id="UP000663879"/>
    </source>
</evidence>
<name>A0A814CFE7_9BILA</name>
<reference evidence="1" key="1">
    <citation type="submission" date="2021-02" db="EMBL/GenBank/DDBJ databases">
        <authorList>
            <person name="Nowell W R."/>
        </authorList>
    </citation>
    <scope>NUCLEOTIDE SEQUENCE</scope>
    <source>
        <strain evidence="1">Ploen Becks lab</strain>
    </source>
</reference>
<accession>A0A814CFE7</accession>